<dbReference type="EMBL" id="CP135076">
    <property type="protein sequence ID" value="WNO53417.1"/>
    <property type="molecule type" value="Genomic_DNA"/>
</dbReference>
<dbReference type="Proteomes" id="UP001302249">
    <property type="component" value="Chromosome"/>
</dbReference>
<dbReference type="PANTHER" id="PTHR33361">
    <property type="entry name" value="GLR0591 PROTEIN"/>
    <property type="match status" value="1"/>
</dbReference>
<protein>
    <submittedName>
        <fullName evidence="2">DUF885 family protein</fullName>
    </submittedName>
</protein>
<gene>
    <name evidence="2" type="ORF">RPR59_13355</name>
</gene>
<reference evidence="2 3" key="1">
    <citation type="submission" date="2023-09" db="EMBL/GenBank/DDBJ databases">
        <authorList>
            <person name="Rey-Velasco X."/>
        </authorList>
    </citation>
    <scope>NUCLEOTIDE SEQUENCE [LARGE SCALE GENOMIC DNA]</scope>
    <source>
        <strain evidence="2 3">W311</strain>
    </source>
</reference>
<evidence type="ECO:0000256" key="1">
    <source>
        <dbReference type="SAM" id="SignalP"/>
    </source>
</evidence>
<dbReference type="InterPro" id="IPR010281">
    <property type="entry name" value="DUF885"/>
</dbReference>
<accession>A0ABZ0B863</accession>
<organism evidence="2 3">
    <name type="scientific">Stakelama saccharophila</name>
    <dbReference type="NCBI Taxonomy" id="3075605"/>
    <lineage>
        <taxon>Bacteria</taxon>
        <taxon>Pseudomonadati</taxon>
        <taxon>Pseudomonadota</taxon>
        <taxon>Alphaproteobacteria</taxon>
        <taxon>Sphingomonadales</taxon>
        <taxon>Sphingomonadaceae</taxon>
        <taxon>Stakelama</taxon>
    </lineage>
</organism>
<evidence type="ECO:0000313" key="2">
    <source>
        <dbReference type="EMBL" id="WNO53417.1"/>
    </source>
</evidence>
<feature type="signal peptide" evidence="1">
    <location>
        <begin position="1"/>
        <end position="27"/>
    </location>
</feature>
<dbReference type="Pfam" id="PF05960">
    <property type="entry name" value="DUF885"/>
    <property type="match status" value="1"/>
</dbReference>
<name>A0ABZ0B863_9SPHN</name>
<evidence type="ECO:0000313" key="3">
    <source>
        <dbReference type="Proteomes" id="UP001302249"/>
    </source>
</evidence>
<feature type="chain" id="PRO_5046527431" evidence="1">
    <location>
        <begin position="28"/>
        <end position="602"/>
    </location>
</feature>
<keyword evidence="1" id="KW-0732">Signal</keyword>
<dbReference type="RefSeq" id="WP_313914857.1">
    <property type="nucleotide sequence ID" value="NZ_CP135076.1"/>
</dbReference>
<keyword evidence="3" id="KW-1185">Reference proteome</keyword>
<dbReference type="PANTHER" id="PTHR33361:SF2">
    <property type="entry name" value="DUF885 DOMAIN-CONTAINING PROTEIN"/>
    <property type="match status" value="1"/>
</dbReference>
<proteinExistence type="predicted"/>
<sequence>MSRSICLGALSIVVATAGMTNATSARAEDVSACECTSKAAESAADLKFRKIYSDEWDWRQQQFAADEDSGESDIRAKLPDVSAAAQARRLAKWESVTNALDGIDRASLSPANQVNFDVYKAQIAVLVNQQKFKDYERPLNADTSFWGNLAGTARQTFTTESDYRNYIAQLEDIPRYFDQQIANMRAGLARGFTPPKITLRGRDDTVSSVIDIDKPENSIFYKPFEAMPANIPDATKAQLRAAAVAAIRNSVIPAHKKLLAFLRNDYIPGAQPSIAAYDLPDGKAYYRAKIKEFTTLDLTPEQIHRIGLDQVAEIHAEMLQTMKDANFTGSFPEFLNFLRTDPQFYAKTPEELLKDAAWIAKEFDGIAGKWIGHLPRSRFAIKPVPADIAPYYTGGRGGPGIYLVNTYNLPSRPLYSLPALTLHESAPGHAFQMPLAAENKDLPEFRQNSYISAYGEGWALYCEWLGQEMGMYKTPYERFGMLSYQMWRAARLVVDTGIHSMGWSRKRAQQYLHDNTALADHEIETEVDRYIAWPGQALSYYLGEMAIRQDRARAEKALGAKFNIRAFHDAVLQTGSVPLPVLNARIDRFIAEGGVGPYPDEE</sequence>